<dbReference type="SUPFAM" id="SSF81340">
    <property type="entry name" value="Clc chloride channel"/>
    <property type="match status" value="1"/>
</dbReference>
<feature type="transmembrane region" description="Helical" evidence="7">
    <location>
        <begin position="25"/>
        <end position="45"/>
    </location>
</feature>
<reference evidence="8" key="1">
    <citation type="submission" date="2023-10" db="EMBL/GenBank/DDBJ databases">
        <authorList>
            <person name="Chen Y."/>
            <person name="Shah S."/>
            <person name="Dougan E. K."/>
            <person name="Thang M."/>
            <person name="Chan C."/>
        </authorList>
    </citation>
    <scope>NUCLEOTIDE SEQUENCE [LARGE SCALE GENOMIC DNA]</scope>
</reference>
<dbReference type="PANTHER" id="PTHR11689">
    <property type="entry name" value="CHLORIDE CHANNEL PROTEIN CLC FAMILY MEMBER"/>
    <property type="match status" value="1"/>
</dbReference>
<keyword evidence="4 7" id="KW-1133">Transmembrane helix</keyword>
<dbReference type="Pfam" id="PF00654">
    <property type="entry name" value="Voltage_CLC"/>
    <property type="match status" value="1"/>
</dbReference>
<evidence type="ECO:0000256" key="4">
    <source>
        <dbReference type="ARBA" id="ARBA00022989"/>
    </source>
</evidence>
<comment type="subcellular location">
    <subcellularLocation>
        <location evidence="1">Membrane</location>
        <topology evidence="1">Multi-pass membrane protein</topology>
    </subcellularLocation>
</comment>
<evidence type="ECO:0000256" key="3">
    <source>
        <dbReference type="ARBA" id="ARBA00022737"/>
    </source>
</evidence>
<dbReference type="InterPro" id="IPR001807">
    <property type="entry name" value="ClC"/>
</dbReference>
<evidence type="ECO:0000256" key="5">
    <source>
        <dbReference type="ARBA" id="ARBA00023122"/>
    </source>
</evidence>
<evidence type="ECO:0000256" key="2">
    <source>
        <dbReference type="ARBA" id="ARBA00022692"/>
    </source>
</evidence>
<keyword evidence="2 7" id="KW-0812">Transmembrane</keyword>
<evidence type="ECO:0000256" key="6">
    <source>
        <dbReference type="ARBA" id="ARBA00023136"/>
    </source>
</evidence>
<proteinExistence type="predicted"/>
<protein>
    <recommendedName>
        <fullName evidence="10">Aquaporin</fullName>
    </recommendedName>
</protein>
<comment type="caution">
    <text evidence="8">The sequence shown here is derived from an EMBL/GenBank/DDBJ whole genome shotgun (WGS) entry which is preliminary data.</text>
</comment>
<dbReference type="Proteomes" id="UP001189429">
    <property type="component" value="Unassembled WGS sequence"/>
</dbReference>
<keyword evidence="9" id="KW-1185">Reference proteome</keyword>
<evidence type="ECO:0008006" key="10">
    <source>
        <dbReference type="Google" id="ProtNLM"/>
    </source>
</evidence>
<accession>A0ABN9SWA7</accession>
<dbReference type="Gene3D" id="1.10.3080.10">
    <property type="entry name" value="Clc chloride channel"/>
    <property type="match status" value="1"/>
</dbReference>
<dbReference type="PRINTS" id="PR00762">
    <property type="entry name" value="CLCHANNEL"/>
</dbReference>
<evidence type="ECO:0000313" key="8">
    <source>
        <dbReference type="EMBL" id="CAK0836834.1"/>
    </source>
</evidence>
<name>A0ABN9SWA7_9DINO</name>
<dbReference type="InterPro" id="IPR014743">
    <property type="entry name" value="Cl-channel_core"/>
</dbReference>
<dbReference type="PANTHER" id="PTHR11689:SF136">
    <property type="entry name" value="H(+)_CL(-) EXCHANGE TRANSPORTER 7"/>
    <property type="match status" value="1"/>
</dbReference>
<evidence type="ECO:0000313" key="9">
    <source>
        <dbReference type="Proteomes" id="UP001189429"/>
    </source>
</evidence>
<sequence length="248" mass="26506">MHALAPRHWNITVPFSSHSLPISKMVEAVLFAIATVLIYCFFSFMGRCNHDFKANALVAGSWVQFGCVDGAFNPAASLLLTTSEGAVRRLFSQTHTGLTPLADGGRRVPYTAMNIALTGVPVPSGNFTGTLLIGAFIGRLMGSLVNMYLVPALPEMNTFLGDNDNFKVEFAVPGVYAMIGAAAMLSGFKQISMGVVVFIVEALVYLQSILFFGTMPQLLGQKGTLRQLIKIGCVPSAAPYVLAPAHAM</sequence>
<keyword evidence="3" id="KW-0677">Repeat</keyword>
<evidence type="ECO:0000256" key="1">
    <source>
        <dbReference type="ARBA" id="ARBA00004141"/>
    </source>
</evidence>
<feature type="transmembrane region" description="Helical" evidence="7">
    <location>
        <begin position="195"/>
        <end position="215"/>
    </location>
</feature>
<dbReference type="EMBL" id="CAUYUJ010013858">
    <property type="protein sequence ID" value="CAK0836834.1"/>
    <property type="molecule type" value="Genomic_DNA"/>
</dbReference>
<evidence type="ECO:0000256" key="7">
    <source>
        <dbReference type="SAM" id="Phobius"/>
    </source>
</evidence>
<dbReference type="InterPro" id="IPR051280">
    <property type="entry name" value="Cl-channel/antiporter"/>
</dbReference>
<keyword evidence="6 7" id="KW-0472">Membrane</keyword>
<keyword evidence="5" id="KW-0129">CBS domain</keyword>
<gene>
    <name evidence="8" type="ORF">PCOR1329_LOCUS33208</name>
</gene>
<feature type="transmembrane region" description="Helical" evidence="7">
    <location>
        <begin position="170"/>
        <end position="188"/>
    </location>
</feature>
<organism evidence="8 9">
    <name type="scientific">Prorocentrum cordatum</name>
    <dbReference type="NCBI Taxonomy" id="2364126"/>
    <lineage>
        <taxon>Eukaryota</taxon>
        <taxon>Sar</taxon>
        <taxon>Alveolata</taxon>
        <taxon>Dinophyceae</taxon>
        <taxon>Prorocentrales</taxon>
        <taxon>Prorocentraceae</taxon>
        <taxon>Prorocentrum</taxon>
    </lineage>
</organism>